<reference evidence="3" key="1">
    <citation type="submission" date="2016-06" db="EMBL/GenBank/DDBJ databases">
        <title>Parallel loss of symbiosis genes in relatives of nitrogen-fixing non-legume Parasponia.</title>
        <authorList>
            <person name="Van Velzen R."/>
            <person name="Holmer R."/>
            <person name="Bu F."/>
            <person name="Rutten L."/>
            <person name="Van Zeijl A."/>
            <person name="Liu W."/>
            <person name="Santuari L."/>
            <person name="Cao Q."/>
            <person name="Sharma T."/>
            <person name="Shen D."/>
            <person name="Roswanjaya Y."/>
            <person name="Wardhani T."/>
            <person name="Kalhor M.S."/>
            <person name="Jansen J."/>
            <person name="Van den Hoogen J."/>
            <person name="Gungor B."/>
            <person name="Hartog M."/>
            <person name="Hontelez J."/>
            <person name="Verver J."/>
            <person name="Yang W.-C."/>
            <person name="Schijlen E."/>
            <person name="Repin R."/>
            <person name="Schilthuizen M."/>
            <person name="Schranz E."/>
            <person name="Heidstra R."/>
            <person name="Miyata K."/>
            <person name="Fedorova E."/>
            <person name="Kohlen W."/>
            <person name="Bisseling T."/>
            <person name="Smit S."/>
            <person name="Geurts R."/>
        </authorList>
    </citation>
    <scope>NUCLEOTIDE SEQUENCE [LARGE SCALE GENOMIC DNA]</scope>
    <source>
        <strain evidence="3">cv. RG33-2</strain>
    </source>
</reference>
<dbReference type="OrthoDB" id="10295280at2759"/>
<sequence length="307" mass="34655">MEDNMDNLDELGEDLGKYLEVVKKFTEENTNDLESYEHHVRSLDQYKQLLAGGGTGAGDWTLTDVGLYIYRFQQKAVDKQEKAISDLKNGVEMEANDLKYTRAKKEQLEALLRLSDRPAVQVWRALTLTMERIEELENTLFSLLRCLVPATPPALATKSQLQEFRTRLQQLKNSKNGRVPMVVYKGLAAVDGLLSRMEEVESGSVERNKKSDTNDTTFDVMLETFSSLEFVLINVSSQFLSGNNDNLSQCDTVLTWSNEMLKSTEDGLAKIGPRLRRKYRMGKRSLQTTVSQSKKPRGGGGESSHKT</sequence>
<protein>
    <submittedName>
        <fullName evidence="2">Uncharacterized protein</fullName>
    </submittedName>
</protein>
<feature type="region of interest" description="Disordered" evidence="1">
    <location>
        <begin position="280"/>
        <end position="307"/>
    </location>
</feature>
<feature type="compositionally biased region" description="Gly residues" evidence="1">
    <location>
        <begin position="298"/>
        <end position="307"/>
    </location>
</feature>
<evidence type="ECO:0000256" key="1">
    <source>
        <dbReference type="SAM" id="MobiDB-lite"/>
    </source>
</evidence>
<organism evidence="2 3">
    <name type="scientific">Trema orientale</name>
    <name type="common">Charcoal tree</name>
    <name type="synonym">Celtis orientalis</name>
    <dbReference type="NCBI Taxonomy" id="63057"/>
    <lineage>
        <taxon>Eukaryota</taxon>
        <taxon>Viridiplantae</taxon>
        <taxon>Streptophyta</taxon>
        <taxon>Embryophyta</taxon>
        <taxon>Tracheophyta</taxon>
        <taxon>Spermatophyta</taxon>
        <taxon>Magnoliopsida</taxon>
        <taxon>eudicotyledons</taxon>
        <taxon>Gunneridae</taxon>
        <taxon>Pentapetalae</taxon>
        <taxon>rosids</taxon>
        <taxon>fabids</taxon>
        <taxon>Rosales</taxon>
        <taxon>Cannabaceae</taxon>
        <taxon>Trema</taxon>
    </lineage>
</organism>
<dbReference type="AlphaFoldDB" id="A0A2P5EHG4"/>
<comment type="caution">
    <text evidence="2">The sequence shown here is derived from an EMBL/GenBank/DDBJ whole genome shotgun (WGS) entry which is preliminary data.</text>
</comment>
<keyword evidence="3" id="KW-1185">Reference proteome</keyword>
<dbReference type="EMBL" id="JXTC01000154">
    <property type="protein sequence ID" value="PON84985.1"/>
    <property type="molecule type" value="Genomic_DNA"/>
</dbReference>
<gene>
    <name evidence="2" type="ORF">TorRG33x02_192370</name>
</gene>
<evidence type="ECO:0000313" key="2">
    <source>
        <dbReference type="EMBL" id="PON84985.1"/>
    </source>
</evidence>
<dbReference type="Proteomes" id="UP000237000">
    <property type="component" value="Unassembled WGS sequence"/>
</dbReference>
<proteinExistence type="predicted"/>
<evidence type="ECO:0000313" key="3">
    <source>
        <dbReference type="Proteomes" id="UP000237000"/>
    </source>
</evidence>
<dbReference type="InParanoid" id="A0A2P5EHG4"/>
<accession>A0A2P5EHG4</accession>
<name>A0A2P5EHG4_TREOI</name>